<evidence type="ECO:0000256" key="1">
    <source>
        <dbReference type="SAM" id="MobiDB-lite"/>
    </source>
</evidence>
<organism evidence="3 4">
    <name type="scientific">Ciceribacter ferrooxidans</name>
    <dbReference type="NCBI Taxonomy" id="2509717"/>
    <lineage>
        <taxon>Bacteria</taxon>
        <taxon>Pseudomonadati</taxon>
        <taxon>Pseudomonadota</taxon>
        <taxon>Alphaproteobacteria</taxon>
        <taxon>Hyphomicrobiales</taxon>
        <taxon>Rhizobiaceae</taxon>
        <taxon>Ciceribacter</taxon>
    </lineage>
</organism>
<evidence type="ECO:0008006" key="5">
    <source>
        <dbReference type="Google" id="ProtNLM"/>
    </source>
</evidence>
<keyword evidence="2" id="KW-1133">Transmembrane helix</keyword>
<feature type="transmembrane region" description="Helical" evidence="2">
    <location>
        <begin position="197"/>
        <end position="225"/>
    </location>
</feature>
<dbReference type="InterPro" id="IPR008999">
    <property type="entry name" value="Actin-crosslinking"/>
</dbReference>
<dbReference type="Proteomes" id="UP000291088">
    <property type="component" value="Unassembled WGS sequence"/>
</dbReference>
<dbReference type="CDD" id="cd00257">
    <property type="entry name" value="beta-trefoil_FSCN-like"/>
    <property type="match status" value="1"/>
</dbReference>
<sequence length="362" mass="37832">MVLRPIGGAEGQVEGRANRGGPIGRVEDRVADPDRSQRGLLLHGGAFDIDHFLADPETYKAIHEIVREGPSAGEFKMKGPVWTLILDHDQTAKLRQVLIEGGGPLLAAAGVAAPVVAGALFASIVYINFVDRLGGNNGVEINGVVGVQGILVHPRLMGGRFELLADSARIGVAGVTITAWLVAAISKSPALASALQFAPLAAIANAVSIGTPLGLAIGAALGLVLDSEPDPNTFGPVVANRNQVGEWEAFEIGTCRDSSEVSLISHMGHFSAVDGGGKGVYANRPKVGAWERWGLIKHGDGTASFLTANGHLLTAESGGGRECNANRTSIGPWEKFHIEPLAGSKFALRTFVTGHYVCVEPR</sequence>
<gene>
    <name evidence="3" type="ORF">EUU22_03750</name>
</gene>
<dbReference type="AlphaFoldDB" id="A0A4Q2TRR3"/>
<dbReference type="Gene3D" id="2.80.10.50">
    <property type="match status" value="2"/>
</dbReference>
<proteinExistence type="predicted"/>
<keyword evidence="4" id="KW-1185">Reference proteome</keyword>
<feature type="transmembrane region" description="Helical" evidence="2">
    <location>
        <begin position="167"/>
        <end position="185"/>
    </location>
</feature>
<keyword evidence="2" id="KW-0812">Transmembrane</keyword>
<feature type="transmembrane region" description="Helical" evidence="2">
    <location>
        <begin position="105"/>
        <end position="127"/>
    </location>
</feature>
<dbReference type="EMBL" id="SDVB01000106">
    <property type="protein sequence ID" value="RYC23223.1"/>
    <property type="molecule type" value="Genomic_DNA"/>
</dbReference>
<keyword evidence="2" id="KW-0472">Membrane</keyword>
<reference evidence="3 4" key="1">
    <citation type="submission" date="2019-01" db="EMBL/GenBank/DDBJ databases">
        <authorList>
            <person name="Deng T."/>
        </authorList>
    </citation>
    <scope>NUCLEOTIDE SEQUENCE [LARGE SCALE GENOMIC DNA]</scope>
    <source>
        <strain evidence="3 4">F8825</strain>
    </source>
</reference>
<evidence type="ECO:0000313" key="4">
    <source>
        <dbReference type="Proteomes" id="UP000291088"/>
    </source>
</evidence>
<name>A0A4Q2TRR3_9HYPH</name>
<evidence type="ECO:0000313" key="3">
    <source>
        <dbReference type="EMBL" id="RYC23223.1"/>
    </source>
</evidence>
<feature type="region of interest" description="Disordered" evidence="1">
    <location>
        <begin position="1"/>
        <end position="30"/>
    </location>
</feature>
<dbReference type="RefSeq" id="WP_129330759.1">
    <property type="nucleotide sequence ID" value="NZ_SDVB01000106.1"/>
</dbReference>
<comment type="caution">
    <text evidence="3">The sequence shown here is derived from an EMBL/GenBank/DDBJ whole genome shotgun (WGS) entry which is preliminary data.</text>
</comment>
<evidence type="ECO:0000256" key="2">
    <source>
        <dbReference type="SAM" id="Phobius"/>
    </source>
</evidence>
<dbReference type="SUPFAM" id="SSF50405">
    <property type="entry name" value="Actin-crosslinking proteins"/>
    <property type="match status" value="1"/>
</dbReference>
<dbReference type="OrthoDB" id="8592010at2"/>
<protein>
    <recommendedName>
        <fullName evidence="5">Fascin domain-containing protein</fullName>
    </recommendedName>
</protein>
<accession>A0A4Q2TRR3</accession>